<organism evidence="2 3">
    <name type="scientific">Muribacter muris</name>
    <dbReference type="NCBI Taxonomy" id="67855"/>
    <lineage>
        <taxon>Bacteria</taxon>
        <taxon>Pseudomonadati</taxon>
        <taxon>Pseudomonadota</taxon>
        <taxon>Gammaproteobacteria</taxon>
        <taxon>Pasteurellales</taxon>
        <taxon>Pasteurellaceae</taxon>
        <taxon>Muribacter</taxon>
    </lineage>
</organism>
<keyword evidence="2" id="KW-0808">Transferase</keyword>
<dbReference type="Pfam" id="PF01636">
    <property type="entry name" value="APH"/>
    <property type="match status" value="1"/>
</dbReference>
<dbReference type="GO" id="GO:0016301">
    <property type="term" value="F:kinase activity"/>
    <property type="evidence" value="ECO:0007669"/>
    <property type="project" value="UniProtKB-KW"/>
</dbReference>
<dbReference type="CDD" id="cd05151">
    <property type="entry name" value="ChoK-like"/>
    <property type="match status" value="1"/>
</dbReference>
<evidence type="ECO:0000313" key="2">
    <source>
        <dbReference type="EMBL" id="KMK52393.1"/>
    </source>
</evidence>
<keyword evidence="3" id="KW-1185">Reference proteome</keyword>
<dbReference type="InterPro" id="IPR011009">
    <property type="entry name" value="Kinase-like_dom_sf"/>
</dbReference>
<dbReference type="PANTHER" id="PTHR40086">
    <property type="entry name" value="PHOSPHOTRANSFERASE YTMP-RELATED"/>
    <property type="match status" value="1"/>
</dbReference>
<protein>
    <submittedName>
        <fullName evidence="2">Choline kinase</fullName>
    </submittedName>
</protein>
<evidence type="ECO:0000259" key="1">
    <source>
        <dbReference type="Pfam" id="PF01636"/>
    </source>
</evidence>
<sequence>MPLDWLTQTRRQAVRSVENLPGLTACSQRVELTNGERYVLRHQTSRANRCGIDYRQEAHLLSQIAPLGFSPKPLYHTEKASLLSWIEGQTATEFSPTLLKMLACRLATLHTFDVQAEKGSEALMPFDLAQRCQFFWQQLAPDVRQKLPFSPPFPTISPFKRAICHHDLHLQNIVLNHGELFLIDWEYAALSDPALDIALFFAANPLNITQQAVFLRHYFAKTGFEPTAFRLKMAQYAQEVPKLSQLWFLL</sequence>
<dbReference type="InterPro" id="IPR052077">
    <property type="entry name" value="CcrZ_PhaseVar_Mediator"/>
</dbReference>
<dbReference type="PATRIC" id="fig|67855.3.peg.989"/>
<comment type="caution">
    <text evidence="2">The sequence shown here is derived from an EMBL/GenBank/DDBJ whole genome shotgun (WGS) entry which is preliminary data.</text>
</comment>
<name>A0A0J5P7N1_9PAST</name>
<keyword evidence="2" id="KW-0418">Kinase</keyword>
<dbReference type="EMBL" id="JWIZ01000003">
    <property type="protein sequence ID" value="KMK52393.1"/>
    <property type="molecule type" value="Genomic_DNA"/>
</dbReference>
<dbReference type="PANTHER" id="PTHR40086:SF1">
    <property type="entry name" value="CELL CYCLE REGULATOR CCRZ"/>
    <property type="match status" value="1"/>
</dbReference>
<dbReference type="STRING" id="67855.RO21_00645"/>
<reference evidence="2 3" key="1">
    <citation type="submission" date="2014-12" db="EMBL/GenBank/DDBJ databases">
        <title>Reclassification of Actinobacillus muris as Muribacter muris.</title>
        <authorList>
            <person name="Christensen H."/>
            <person name="Nicklas W."/>
            <person name="Bisgaard M."/>
        </authorList>
    </citation>
    <scope>NUCLEOTIDE SEQUENCE [LARGE SCALE GENOMIC DNA]</scope>
    <source>
        <strain evidence="2 3">Ackerman80-443D</strain>
    </source>
</reference>
<proteinExistence type="predicted"/>
<dbReference type="Proteomes" id="UP000036270">
    <property type="component" value="Unassembled WGS sequence"/>
</dbReference>
<feature type="domain" description="Aminoglycoside phosphotransferase" evidence="1">
    <location>
        <begin position="30"/>
        <end position="226"/>
    </location>
</feature>
<dbReference type="Gene3D" id="3.30.200.20">
    <property type="entry name" value="Phosphorylase Kinase, domain 1"/>
    <property type="match status" value="1"/>
</dbReference>
<dbReference type="SUPFAM" id="SSF56112">
    <property type="entry name" value="Protein kinase-like (PK-like)"/>
    <property type="match status" value="1"/>
</dbReference>
<dbReference type="Gene3D" id="3.90.1200.10">
    <property type="match status" value="1"/>
</dbReference>
<dbReference type="InterPro" id="IPR002575">
    <property type="entry name" value="Aminoglycoside_PTrfase"/>
</dbReference>
<accession>A0A0J5P7N1</accession>
<gene>
    <name evidence="2" type="ORF">RO21_00645</name>
</gene>
<evidence type="ECO:0000313" key="3">
    <source>
        <dbReference type="Proteomes" id="UP000036270"/>
    </source>
</evidence>
<dbReference type="AlphaFoldDB" id="A0A0J5P7N1"/>